<sequence>MATFSPTPQFSRRWLATPSVVKQAFHQEMDDIIHMLGSDIPAANYQFTNQDFGSAIAELLTTYSNTQNPAKLVHSFDSTPLITDKAENFNQKEFAEIESRIIAKLSAQLDDFLTEHLSQLSIDLKAWVDTAVKNELNSHQTSNTPHHQSTLVNAE</sequence>
<proteinExistence type="predicted"/>
<comment type="caution">
    <text evidence="1">The sequence shown here is derived from an EMBL/GenBank/DDBJ whole genome shotgun (WGS) entry which is preliminary data.</text>
</comment>
<evidence type="ECO:0000313" key="2">
    <source>
        <dbReference type="Proteomes" id="UP001624684"/>
    </source>
</evidence>
<gene>
    <name evidence="1" type="ORF">ACJHVH_02095</name>
</gene>
<evidence type="ECO:0000313" key="1">
    <source>
        <dbReference type="EMBL" id="MFL1731795.1"/>
    </source>
</evidence>
<accession>A0ABW8U5K4</accession>
<keyword evidence="2" id="KW-1185">Reference proteome</keyword>
<name>A0ABW8U5K4_9GAMM</name>
<dbReference type="RefSeq" id="WP_407068597.1">
    <property type="nucleotide sequence ID" value="NZ_JBJJXE010000002.1"/>
</dbReference>
<dbReference type="Proteomes" id="UP001624684">
    <property type="component" value="Unassembled WGS sequence"/>
</dbReference>
<dbReference type="EMBL" id="JBJJXE010000002">
    <property type="protein sequence ID" value="MFL1731795.1"/>
    <property type="molecule type" value="Genomic_DNA"/>
</dbReference>
<reference evidence="1 2" key="1">
    <citation type="submission" date="2024-11" db="EMBL/GenBank/DDBJ databases">
        <title>First Report of Moraxella oculi in Brazil in an Infectious Bovine Keratoconjunctivitis Outbreak.</title>
        <authorList>
            <person name="Carvalho C.V."/>
            <person name="Domingues R."/>
            <person name="Coutinho C."/>
            <person name="Honorio N.T.B.S."/>
            <person name="Faza D.R.L.R."/>
            <person name="Carvalho W.A."/>
            <person name="Machado A.B.F."/>
            <person name="Martins M.F."/>
            <person name="Gaspar E.B."/>
        </authorList>
    </citation>
    <scope>NUCLEOTIDE SEQUENCE [LARGE SCALE GENOMIC DNA]</scope>
    <source>
        <strain evidence="1 2">2117LE</strain>
    </source>
</reference>
<protein>
    <submittedName>
        <fullName evidence="1">Uncharacterized protein</fullName>
    </submittedName>
</protein>
<organism evidence="1 2">
    <name type="scientific">Moraxella oculi</name>
    <dbReference type="NCBI Taxonomy" id="2940516"/>
    <lineage>
        <taxon>Bacteria</taxon>
        <taxon>Pseudomonadati</taxon>
        <taxon>Pseudomonadota</taxon>
        <taxon>Gammaproteobacteria</taxon>
        <taxon>Moraxellales</taxon>
        <taxon>Moraxellaceae</taxon>
        <taxon>Moraxella</taxon>
    </lineage>
</organism>